<dbReference type="OrthoDB" id="9803735at2"/>
<dbReference type="SUPFAM" id="SSF53850">
    <property type="entry name" value="Periplasmic binding protein-like II"/>
    <property type="match status" value="1"/>
</dbReference>
<dbReference type="PANTHER" id="PTHR30346:SF28">
    <property type="entry name" value="HTH-TYPE TRANSCRIPTIONAL REGULATOR CYNR"/>
    <property type="match status" value="1"/>
</dbReference>
<evidence type="ECO:0000313" key="7">
    <source>
        <dbReference type="Proteomes" id="UP000278746"/>
    </source>
</evidence>
<comment type="similarity">
    <text evidence="1">Belongs to the LysR transcriptional regulatory family.</text>
</comment>
<dbReference type="CDD" id="cd05466">
    <property type="entry name" value="PBP2_LTTR_substrate"/>
    <property type="match status" value="1"/>
</dbReference>
<evidence type="ECO:0000256" key="2">
    <source>
        <dbReference type="ARBA" id="ARBA00023015"/>
    </source>
</evidence>
<dbReference type="EMBL" id="RHIB01000002">
    <property type="protein sequence ID" value="RNA67639.1"/>
    <property type="molecule type" value="Genomic_DNA"/>
</dbReference>
<dbReference type="GO" id="GO:0003700">
    <property type="term" value="F:DNA-binding transcription factor activity"/>
    <property type="evidence" value="ECO:0007669"/>
    <property type="project" value="InterPro"/>
</dbReference>
<dbReference type="PANTHER" id="PTHR30346">
    <property type="entry name" value="TRANSCRIPTIONAL DUAL REGULATOR HCAR-RELATED"/>
    <property type="match status" value="1"/>
</dbReference>
<name>A0A3M7TR32_9BACI</name>
<dbReference type="PROSITE" id="PS50931">
    <property type="entry name" value="HTH_LYSR"/>
    <property type="match status" value="1"/>
</dbReference>
<reference evidence="6 7" key="1">
    <citation type="submission" date="2018-10" db="EMBL/GenBank/DDBJ databases">
        <title>Bacillus Keqinensis sp. nov., a moderately halophilic bacterium isolated from a saline-alkaline lake.</title>
        <authorList>
            <person name="Wang H."/>
        </authorList>
    </citation>
    <scope>NUCLEOTIDE SEQUENCE [LARGE SCALE GENOMIC DNA]</scope>
    <source>
        <strain evidence="6 7">KQ-3</strain>
    </source>
</reference>
<dbReference type="SUPFAM" id="SSF46785">
    <property type="entry name" value="Winged helix' DNA-binding domain"/>
    <property type="match status" value="1"/>
</dbReference>
<feature type="domain" description="HTH lysR-type" evidence="5">
    <location>
        <begin position="1"/>
        <end position="58"/>
    </location>
</feature>
<dbReference type="RefSeq" id="WP_122899240.1">
    <property type="nucleotide sequence ID" value="NZ_RHIB01000002.1"/>
</dbReference>
<dbReference type="Pfam" id="PF03466">
    <property type="entry name" value="LysR_substrate"/>
    <property type="match status" value="1"/>
</dbReference>
<dbReference type="Gene3D" id="3.40.190.10">
    <property type="entry name" value="Periplasmic binding protein-like II"/>
    <property type="match status" value="2"/>
</dbReference>
<evidence type="ECO:0000256" key="4">
    <source>
        <dbReference type="ARBA" id="ARBA00023163"/>
    </source>
</evidence>
<organism evidence="6 7">
    <name type="scientific">Alteribacter keqinensis</name>
    <dbReference type="NCBI Taxonomy" id="2483800"/>
    <lineage>
        <taxon>Bacteria</taxon>
        <taxon>Bacillati</taxon>
        <taxon>Bacillota</taxon>
        <taxon>Bacilli</taxon>
        <taxon>Bacillales</taxon>
        <taxon>Bacillaceae</taxon>
        <taxon>Alteribacter</taxon>
    </lineage>
</organism>
<keyword evidence="2" id="KW-0805">Transcription regulation</keyword>
<protein>
    <submittedName>
        <fullName evidence="6">LysR family transcriptional regulator</fullName>
    </submittedName>
</protein>
<dbReference type="GO" id="GO:0032993">
    <property type="term" value="C:protein-DNA complex"/>
    <property type="evidence" value="ECO:0007669"/>
    <property type="project" value="TreeGrafter"/>
</dbReference>
<dbReference type="InterPro" id="IPR036390">
    <property type="entry name" value="WH_DNA-bd_sf"/>
</dbReference>
<dbReference type="InterPro" id="IPR005119">
    <property type="entry name" value="LysR_subst-bd"/>
</dbReference>
<proteinExistence type="inferred from homology"/>
<sequence>MNLQALRYFVEVAHCLNFSKAAKNLHISQPALSQQITMLEEHFNFKLLIRNTRSVTLTKEGAFLYENLQPSFENIESTLHRIEKTGAIPQRTIRIATIPSAASNWIPPLLHKLRERFDDLEFHIQETSSKHVVDLVKGRDYDIGFFRMPAHIRRKTENQLMIRELTSHSVKLVVSAAHPLARLQSINLYEARNETFLHYDPDTSSSLHTTLEQACRTAGFIPKTMGIGPELLTIANLIANDIGVTLMPTDMIDLLPSHQIRGIDVKNQDLSSTISIVWKQSTSIPEITFHALNLLEDLSTRVQRT</sequence>
<accession>A0A3M7TR32</accession>
<dbReference type="InterPro" id="IPR036388">
    <property type="entry name" value="WH-like_DNA-bd_sf"/>
</dbReference>
<evidence type="ECO:0000259" key="5">
    <source>
        <dbReference type="PROSITE" id="PS50931"/>
    </source>
</evidence>
<dbReference type="Pfam" id="PF00126">
    <property type="entry name" value="HTH_1"/>
    <property type="match status" value="1"/>
</dbReference>
<keyword evidence="3" id="KW-0238">DNA-binding</keyword>
<gene>
    <name evidence="6" type="ORF">EBO34_13020</name>
</gene>
<dbReference type="Proteomes" id="UP000278746">
    <property type="component" value="Unassembled WGS sequence"/>
</dbReference>
<evidence type="ECO:0000256" key="1">
    <source>
        <dbReference type="ARBA" id="ARBA00009437"/>
    </source>
</evidence>
<comment type="caution">
    <text evidence="6">The sequence shown here is derived from an EMBL/GenBank/DDBJ whole genome shotgun (WGS) entry which is preliminary data.</text>
</comment>
<keyword evidence="4" id="KW-0804">Transcription</keyword>
<dbReference type="GO" id="GO:0003677">
    <property type="term" value="F:DNA binding"/>
    <property type="evidence" value="ECO:0007669"/>
    <property type="project" value="UniProtKB-KW"/>
</dbReference>
<keyword evidence="7" id="KW-1185">Reference proteome</keyword>
<dbReference type="Gene3D" id="1.10.10.10">
    <property type="entry name" value="Winged helix-like DNA-binding domain superfamily/Winged helix DNA-binding domain"/>
    <property type="match status" value="1"/>
</dbReference>
<dbReference type="InterPro" id="IPR000847">
    <property type="entry name" value="LysR_HTH_N"/>
</dbReference>
<evidence type="ECO:0000313" key="6">
    <source>
        <dbReference type="EMBL" id="RNA67639.1"/>
    </source>
</evidence>
<dbReference type="AlphaFoldDB" id="A0A3M7TR32"/>
<dbReference type="FunFam" id="1.10.10.10:FF:000001">
    <property type="entry name" value="LysR family transcriptional regulator"/>
    <property type="match status" value="1"/>
</dbReference>
<dbReference type="PRINTS" id="PR00039">
    <property type="entry name" value="HTHLYSR"/>
</dbReference>
<evidence type="ECO:0000256" key="3">
    <source>
        <dbReference type="ARBA" id="ARBA00023125"/>
    </source>
</evidence>